<dbReference type="InterPro" id="IPR037041">
    <property type="entry name" value="Trigger_fac_C_sf"/>
</dbReference>
<dbReference type="InterPro" id="IPR027304">
    <property type="entry name" value="Trigger_fact/SurA_dom_sf"/>
</dbReference>
<dbReference type="Pfam" id="PF05698">
    <property type="entry name" value="Trigger_C"/>
    <property type="match status" value="1"/>
</dbReference>
<evidence type="ECO:0000256" key="11">
    <source>
        <dbReference type="HAMAP-Rule" id="MF_00303"/>
    </source>
</evidence>
<dbReference type="PROSITE" id="PS50059">
    <property type="entry name" value="FKBP_PPIASE"/>
    <property type="match status" value="1"/>
</dbReference>
<dbReference type="PANTHER" id="PTHR30560:SF3">
    <property type="entry name" value="TRIGGER FACTOR-LIKE PROTEIN TIG, CHLOROPLASTIC"/>
    <property type="match status" value="1"/>
</dbReference>
<dbReference type="RefSeq" id="WP_224959625.1">
    <property type="nucleotide sequence ID" value="NZ_BAAAYK010000038.1"/>
</dbReference>
<keyword evidence="6 11" id="KW-0697">Rotamase</keyword>
<keyword evidence="5 11" id="KW-0132">Cell division</keyword>
<dbReference type="Gene3D" id="1.10.3120.10">
    <property type="entry name" value="Trigger factor, C-terminal domain"/>
    <property type="match status" value="1"/>
</dbReference>
<dbReference type="Gene3D" id="3.30.70.1050">
    <property type="entry name" value="Trigger factor ribosome-binding domain"/>
    <property type="match status" value="1"/>
</dbReference>
<accession>A0ABP6RWU8</accession>
<evidence type="ECO:0000256" key="14">
    <source>
        <dbReference type="SAM" id="Coils"/>
    </source>
</evidence>
<comment type="subcellular location">
    <subcellularLocation>
        <location evidence="11">Cytoplasm</location>
    </subcellularLocation>
    <text evidence="11">About half TF is bound to the ribosome near the polypeptide exit tunnel while the other half is free in the cytoplasm.</text>
</comment>
<evidence type="ECO:0000256" key="5">
    <source>
        <dbReference type="ARBA" id="ARBA00022618"/>
    </source>
</evidence>
<dbReference type="SUPFAM" id="SSF109998">
    <property type="entry name" value="Triger factor/SurA peptide-binding domain-like"/>
    <property type="match status" value="1"/>
</dbReference>
<evidence type="ECO:0000256" key="6">
    <source>
        <dbReference type="ARBA" id="ARBA00023110"/>
    </source>
</evidence>
<dbReference type="EC" id="5.2.1.8" evidence="3 11"/>
<evidence type="ECO:0000256" key="10">
    <source>
        <dbReference type="ARBA" id="ARBA00029986"/>
    </source>
</evidence>
<evidence type="ECO:0000256" key="1">
    <source>
        <dbReference type="ARBA" id="ARBA00000971"/>
    </source>
</evidence>
<dbReference type="InterPro" id="IPR005215">
    <property type="entry name" value="Trig_fac"/>
</dbReference>
<evidence type="ECO:0000256" key="9">
    <source>
        <dbReference type="ARBA" id="ARBA00023306"/>
    </source>
</evidence>
<dbReference type="Pfam" id="PF00254">
    <property type="entry name" value="FKBP_C"/>
    <property type="match status" value="1"/>
</dbReference>
<dbReference type="HAMAP" id="MF_00303">
    <property type="entry name" value="Trigger_factor_Tig"/>
    <property type="match status" value="1"/>
</dbReference>
<protein>
    <recommendedName>
        <fullName evidence="4 11">Trigger factor</fullName>
        <shortName evidence="11">TF</shortName>
        <ecNumber evidence="3 11">5.2.1.8</ecNumber>
    </recommendedName>
    <alternativeName>
        <fullName evidence="10 11">PPIase</fullName>
    </alternativeName>
</protein>
<dbReference type="PANTHER" id="PTHR30560">
    <property type="entry name" value="TRIGGER FACTOR CHAPERONE AND PEPTIDYL-PROLYL CIS/TRANS ISOMERASE"/>
    <property type="match status" value="1"/>
</dbReference>
<dbReference type="InterPro" id="IPR001179">
    <property type="entry name" value="PPIase_FKBP_dom"/>
</dbReference>
<reference evidence="18" key="1">
    <citation type="journal article" date="2019" name="Int. J. Syst. Evol. Microbiol.">
        <title>The Global Catalogue of Microorganisms (GCM) 10K type strain sequencing project: providing services to taxonomists for standard genome sequencing and annotation.</title>
        <authorList>
            <consortium name="The Broad Institute Genomics Platform"/>
            <consortium name="The Broad Institute Genome Sequencing Center for Infectious Disease"/>
            <person name="Wu L."/>
            <person name="Ma J."/>
        </authorList>
    </citation>
    <scope>NUCLEOTIDE SEQUENCE [LARGE SCALE GENOMIC DNA]</scope>
    <source>
        <strain evidence="18">JCM 9687</strain>
    </source>
</reference>
<dbReference type="SUPFAM" id="SSF54534">
    <property type="entry name" value="FKBP-like"/>
    <property type="match status" value="1"/>
</dbReference>
<organism evidence="17 18">
    <name type="scientific">Saccharopolyspora gregorii</name>
    <dbReference type="NCBI Taxonomy" id="33914"/>
    <lineage>
        <taxon>Bacteria</taxon>
        <taxon>Bacillati</taxon>
        <taxon>Actinomycetota</taxon>
        <taxon>Actinomycetes</taxon>
        <taxon>Pseudonocardiales</taxon>
        <taxon>Pseudonocardiaceae</taxon>
        <taxon>Saccharopolyspora</taxon>
    </lineage>
</organism>
<dbReference type="InterPro" id="IPR036611">
    <property type="entry name" value="Trigger_fac_ribosome-bd_sf"/>
</dbReference>
<comment type="caution">
    <text evidence="17">The sequence shown here is derived from an EMBL/GenBank/DDBJ whole genome shotgun (WGS) entry which is preliminary data.</text>
</comment>
<evidence type="ECO:0000259" key="16">
    <source>
        <dbReference type="PROSITE" id="PS50059"/>
    </source>
</evidence>
<dbReference type="Proteomes" id="UP001500483">
    <property type="component" value="Unassembled WGS sequence"/>
</dbReference>
<keyword evidence="9 11" id="KW-0131">Cell cycle</keyword>
<feature type="domain" description="PPIase FKBP-type" evidence="16">
    <location>
        <begin position="162"/>
        <end position="210"/>
    </location>
</feature>
<keyword evidence="7 11" id="KW-0143">Chaperone</keyword>
<dbReference type="EMBL" id="BAAAYK010000038">
    <property type="protein sequence ID" value="GAA3362233.1"/>
    <property type="molecule type" value="Genomic_DNA"/>
</dbReference>
<evidence type="ECO:0000256" key="12">
    <source>
        <dbReference type="PROSITE-ProRule" id="PRU00277"/>
    </source>
</evidence>
<comment type="function">
    <text evidence="11">Involved in protein export. Acts as a chaperone by maintaining the newly synthesized protein in an open conformation. Functions as a peptidyl-prolyl cis-trans isomerase.</text>
</comment>
<sequence>MKSTVEHLSPTRVRINVEVPFDELKPNFDRAYKALANQVRIPGFRPGKVPARVLESRIGRGPVLDEVVNEAVPAKYMEAINGTEVRTLGRPEIEVTKIEDGDQIEFTAEVDVRPEITVPAFGELSVSVDDVETTEDEVQEQLDELRARFGTLTGVDRPAQQGDFVSIDLSATVDGEDVEEARTSGLSYEIGSGQLIEGIDDALIGASAGDTNTFNTDLVAGEYAGREAEVTVTLASVKERHLPEADDEFAQMASEFDTAEELLADLRERLGRVKRMQQGMQARDKVLEALLETVEVPLPENVVKSEVEVREHDAIHPFDHDEAKFAEWLEQQDQTREQFDAETREEAEKAVRTQLVLDTIADAENVSVSDNELTERIIYQAQRFGVSPDQYVQQAQQSGQLGAIYADVRRSKALFSVVRQATVVDASGAELDLDELFGSQDDAGEQPEVVQGEVEQAEDAKSDAKDESAATKSE</sequence>
<gene>
    <name evidence="11 17" type="primary">tig</name>
    <name evidence="17" type="ORF">GCM10020366_49350</name>
</gene>
<evidence type="ECO:0000313" key="17">
    <source>
        <dbReference type="EMBL" id="GAA3362233.1"/>
    </source>
</evidence>
<dbReference type="InterPro" id="IPR046357">
    <property type="entry name" value="PPIase_dom_sf"/>
</dbReference>
<evidence type="ECO:0000256" key="15">
    <source>
        <dbReference type="SAM" id="MobiDB-lite"/>
    </source>
</evidence>
<dbReference type="Gene3D" id="3.10.50.40">
    <property type="match status" value="1"/>
</dbReference>
<feature type="compositionally biased region" description="Basic and acidic residues" evidence="15">
    <location>
        <begin position="458"/>
        <end position="474"/>
    </location>
</feature>
<keyword evidence="18" id="KW-1185">Reference proteome</keyword>
<feature type="region of interest" description="Disordered" evidence="15">
    <location>
        <begin position="435"/>
        <end position="474"/>
    </location>
</feature>
<dbReference type="PIRSF" id="PIRSF003095">
    <property type="entry name" value="Trigger_factor"/>
    <property type="match status" value="1"/>
</dbReference>
<evidence type="ECO:0000256" key="8">
    <source>
        <dbReference type="ARBA" id="ARBA00023235"/>
    </source>
</evidence>
<dbReference type="InterPro" id="IPR008880">
    <property type="entry name" value="Trigger_fac_C"/>
</dbReference>
<evidence type="ECO:0000256" key="13">
    <source>
        <dbReference type="RuleBase" id="RU003914"/>
    </source>
</evidence>
<comment type="similarity">
    <text evidence="2 11 13">Belongs to the FKBP-type PPIase family. Tig subfamily.</text>
</comment>
<evidence type="ECO:0000256" key="4">
    <source>
        <dbReference type="ARBA" id="ARBA00016902"/>
    </source>
</evidence>
<proteinExistence type="inferred from homology"/>
<dbReference type="Pfam" id="PF05697">
    <property type="entry name" value="Trigger_N"/>
    <property type="match status" value="1"/>
</dbReference>
<keyword evidence="8 11" id="KW-0413">Isomerase</keyword>
<comment type="domain">
    <text evidence="11">Consists of 3 domains; the N-terminus binds the ribosome, the middle domain has PPIase activity, while the C-terminus has intrinsic chaperone activity on its own.</text>
</comment>
<keyword evidence="14" id="KW-0175">Coiled coil</keyword>
<evidence type="ECO:0000256" key="7">
    <source>
        <dbReference type="ARBA" id="ARBA00023186"/>
    </source>
</evidence>
<dbReference type="NCBIfam" id="TIGR00115">
    <property type="entry name" value="tig"/>
    <property type="match status" value="1"/>
</dbReference>
<evidence type="ECO:0000256" key="2">
    <source>
        <dbReference type="ARBA" id="ARBA00005464"/>
    </source>
</evidence>
<evidence type="ECO:0000313" key="18">
    <source>
        <dbReference type="Proteomes" id="UP001500483"/>
    </source>
</evidence>
<keyword evidence="11" id="KW-0963">Cytoplasm</keyword>
<name>A0ABP6RWU8_9PSEU</name>
<feature type="coiled-coil region" evidence="14">
    <location>
        <begin position="249"/>
        <end position="276"/>
    </location>
</feature>
<dbReference type="InterPro" id="IPR008881">
    <property type="entry name" value="Trigger_fac_ribosome-bd_bac"/>
</dbReference>
<dbReference type="SUPFAM" id="SSF102735">
    <property type="entry name" value="Trigger factor ribosome-binding domain"/>
    <property type="match status" value="1"/>
</dbReference>
<evidence type="ECO:0000256" key="3">
    <source>
        <dbReference type="ARBA" id="ARBA00013194"/>
    </source>
</evidence>
<comment type="catalytic activity">
    <reaction evidence="1 11 12">
        <text>[protein]-peptidylproline (omega=180) = [protein]-peptidylproline (omega=0)</text>
        <dbReference type="Rhea" id="RHEA:16237"/>
        <dbReference type="Rhea" id="RHEA-COMP:10747"/>
        <dbReference type="Rhea" id="RHEA-COMP:10748"/>
        <dbReference type="ChEBI" id="CHEBI:83833"/>
        <dbReference type="ChEBI" id="CHEBI:83834"/>
        <dbReference type="EC" id="5.2.1.8"/>
    </reaction>
</comment>